<dbReference type="GeneTree" id="ENSGT00520000060326"/>
<keyword evidence="3" id="KW-1185">Reference proteome</keyword>
<feature type="transmembrane region" description="Helical" evidence="1">
    <location>
        <begin position="12"/>
        <end position="42"/>
    </location>
</feature>
<keyword evidence="1" id="KW-0812">Transmembrane</keyword>
<keyword evidence="1" id="KW-1133">Transmembrane helix</keyword>
<organism evidence="2 3">
    <name type="scientific">Marmota marmota marmota</name>
    <name type="common">Alpine marmot</name>
    <dbReference type="NCBI Taxonomy" id="9994"/>
    <lineage>
        <taxon>Eukaryota</taxon>
        <taxon>Metazoa</taxon>
        <taxon>Chordata</taxon>
        <taxon>Craniata</taxon>
        <taxon>Vertebrata</taxon>
        <taxon>Euteleostomi</taxon>
        <taxon>Mammalia</taxon>
        <taxon>Eutheria</taxon>
        <taxon>Euarchontoglires</taxon>
        <taxon>Glires</taxon>
        <taxon>Rodentia</taxon>
        <taxon>Sciuromorpha</taxon>
        <taxon>Sciuridae</taxon>
        <taxon>Xerinae</taxon>
        <taxon>Marmotini</taxon>
        <taxon>Marmota</taxon>
    </lineage>
</organism>
<reference evidence="2" key="2">
    <citation type="submission" date="2025-09" db="UniProtKB">
        <authorList>
            <consortium name="Ensembl"/>
        </authorList>
    </citation>
    <scope>IDENTIFICATION</scope>
</reference>
<sequence length="151" mass="17185">MFSELIIFLTDLMLALAIVVTLYVLYLIAATGIFVSVIFYLLKGEMEKKYDFDKGRMWVPDSGNATEKPLPSNIEKVGPRMLPAYFPAEREKGPSCPKRSSLSSKEQRALWQKSPAKIWPEHSPQPTKRYFLRHSSYLLGDGCYPCNSGHH</sequence>
<dbReference type="Ensembl" id="ENSMMMT00000001577.1">
    <property type="protein sequence ID" value="ENSMMMP00000001408.1"/>
    <property type="gene ID" value="ENSMMMG00000001303.1"/>
</dbReference>
<evidence type="ECO:0000313" key="2">
    <source>
        <dbReference type="Ensembl" id="ENSMMMP00000001408.1"/>
    </source>
</evidence>
<dbReference type="Proteomes" id="UP000694407">
    <property type="component" value="Unplaced"/>
</dbReference>
<reference evidence="2" key="1">
    <citation type="submission" date="2025-08" db="UniProtKB">
        <authorList>
            <consortium name="Ensembl"/>
        </authorList>
    </citation>
    <scope>IDENTIFICATION</scope>
</reference>
<evidence type="ECO:0000313" key="3">
    <source>
        <dbReference type="Proteomes" id="UP000694407"/>
    </source>
</evidence>
<proteinExistence type="predicted"/>
<evidence type="ECO:0000256" key="1">
    <source>
        <dbReference type="SAM" id="Phobius"/>
    </source>
</evidence>
<protein>
    <submittedName>
        <fullName evidence="2">Uncharacterized protein</fullName>
    </submittedName>
</protein>
<dbReference type="AlphaFoldDB" id="A0A8C5YN32"/>
<accession>A0A8C5YN32</accession>
<name>A0A8C5YN32_MARMA</name>
<keyword evidence="1" id="KW-0472">Membrane</keyword>